<keyword evidence="6" id="KW-1185">Reference proteome</keyword>
<dbReference type="Pfam" id="PF00104">
    <property type="entry name" value="Hormone_recep"/>
    <property type="match status" value="1"/>
</dbReference>
<dbReference type="InterPro" id="IPR035500">
    <property type="entry name" value="NHR-like_dom_sf"/>
</dbReference>
<keyword evidence="1" id="KW-0805">Transcription regulation</keyword>
<evidence type="ECO:0000256" key="1">
    <source>
        <dbReference type="ARBA" id="ARBA00023015"/>
    </source>
</evidence>
<keyword evidence="3" id="KW-0675">Receptor</keyword>
<dbReference type="EMBL" id="JAIWYP010000004">
    <property type="protein sequence ID" value="KAH3843738.1"/>
    <property type="molecule type" value="Genomic_DNA"/>
</dbReference>
<comment type="caution">
    <text evidence="5">The sequence shown here is derived from an EMBL/GenBank/DDBJ whole genome shotgun (WGS) entry which is preliminary data.</text>
</comment>
<reference evidence="5" key="1">
    <citation type="journal article" date="2019" name="bioRxiv">
        <title>The Genome of the Zebra Mussel, Dreissena polymorpha: A Resource for Invasive Species Research.</title>
        <authorList>
            <person name="McCartney M.A."/>
            <person name="Auch B."/>
            <person name="Kono T."/>
            <person name="Mallez S."/>
            <person name="Zhang Y."/>
            <person name="Obille A."/>
            <person name="Becker A."/>
            <person name="Abrahante J.E."/>
            <person name="Garbe J."/>
            <person name="Badalamenti J.P."/>
            <person name="Herman A."/>
            <person name="Mangelson H."/>
            <person name="Liachko I."/>
            <person name="Sullivan S."/>
            <person name="Sone E.D."/>
            <person name="Koren S."/>
            <person name="Silverstein K.A.T."/>
            <person name="Beckman K.B."/>
            <person name="Gohl D.M."/>
        </authorList>
    </citation>
    <scope>NUCLEOTIDE SEQUENCE</scope>
    <source>
        <strain evidence="5">Duluth1</strain>
        <tissue evidence="5">Whole animal</tissue>
    </source>
</reference>
<name>A0A9D4KQB0_DREPO</name>
<gene>
    <name evidence="5" type="ORF">DPMN_117268</name>
</gene>
<evidence type="ECO:0000259" key="4">
    <source>
        <dbReference type="Pfam" id="PF00104"/>
    </source>
</evidence>
<sequence>MTADIPQGQFNIINPDRKCVLATSILKYFEKNIAEIVKFAKRIPGFTDLPIDDQANLIRGKIWTDDRQFIQT</sequence>
<dbReference type="InterPro" id="IPR000536">
    <property type="entry name" value="Nucl_hrmn_rcpt_lig-bd"/>
</dbReference>
<feature type="domain" description="NR LBD" evidence="4">
    <location>
        <begin position="20"/>
        <end position="60"/>
    </location>
</feature>
<reference evidence="5" key="2">
    <citation type="submission" date="2020-11" db="EMBL/GenBank/DDBJ databases">
        <authorList>
            <person name="McCartney M.A."/>
            <person name="Auch B."/>
            <person name="Kono T."/>
            <person name="Mallez S."/>
            <person name="Becker A."/>
            <person name="Gohl D.M."/>
            <person name="Silverstein K.A.T."/>
            <person name="Koren S."/>
            <person name="Bechman K.B."/>
            <person name="Herman A."/>
            <person name="Abrahante J.E."/>
            <person name="Garbe J."/>
        </authorList>
    </citation>
    <scope>NUCLEOTIDE SEQUENCE</scope>
    <source>
        <strain evidence="5">Duluth1</strain>
        <tissue evidence="5">Whole animal</tissue>
    </source>
</reference>
<proteinExistence type="predicted"/>
<dbReference type="Gene3D" id="1.10.565.10">
    <property type="entry name" value="Retinoid X Receptor"/>
    <property type="match status" value="1"/>
</dbReference>
<dbReference type="Proteomes" id="UP000828390">
    <property type="component" value="Unassembled WGS sequence"/>
</dbReference>
<evidence type="ECO:0000256" key="3">
    <source>
        <dbReference type="ARBA" id="ARBA00023170"/>
    </source>
</evidence>
<dbReference type="SUPFAM" id="SSF48508">
    <property type="entry name" value="Nuclear receptor ligand-binding domain"/>
    <property type="match status" value="1"/>
</dbReference>
<evidence type="ECO:0000313" key="6">
    <source>
        <dbReference type="Proteomes" id="UP000828390"/>
    </source>
</evidence>
<protein>
    <recommendedName>
        <fullName evidence="4">NR LBD domain-containing protein</fullName>
    </recommendedName>
</protein>
<evidence type="ECO:0000313" key="5">
    <source>
        <dbReference type="EMBL" id="KAH3843738.1"/>
    </source>
</evidence>
<dbReference type="PRINTS" id="PR00398">
    <property type="entry name" value="STRDHORMONER"/>
</dbReference>
<dbReference type="AlphaFoldDB" id="A0A9D4KQB0"/>
<organism evidence="5 6">
    <name type="scientific">Dreissena polymorpha</name>
    <name type="common">Zebra mussel</name>
    <name type="synonym">Mytilus polymorpha</name>
    <dbReference type="NCBI Taxonomy" id="45954"/>
    <lineage>
        <taxon>Eukaryota</taxon>
        <taxon>Metazoa</taxon>
        <taxon>Spiralia</taxon>
        <taxon>Lophotrochozoa</taxon>
        <taxon>Mollusca</taxon>
        <taxon>Bivalvia</taxon>
        <taxon>Autobranchia</taxon>
        <taxon>Heteroconchia</taxon>
        <taxon>Euheterodonta</taxon>
        <taxon>Imparidentia</taxon>
        <taxon>Neoheterodontei</taxon>
        <taxon>Myida</taxon>
        <taxon>Dreissenoidea</taxon>
        <taxon>Dreissenidae</taxon>
        <taxon>Dreissena</taxon>
    </lineage>
</organism>
<keyword evidence="2" id="KW-0804">Transcription</keyword>
<accession>A0A9D4KQB0</accession>
<dbReference type="InterPro" id="IPR001723">
    <property type="entry name" value="Nuclear_hrmn_rcpt"/>
</dbReference>
<evidence type="ECO:0000256" key="2">
    <source>
        <dbReference type="ARBA" id="ARBA00023163"/>
    </source>
</evidence>